<name>A0A5B9VX16_9BACT</name>
<organism evidence="10 11">
    <name type="scientific">Aquisphaera giovannonii</name>
    <dbReference type="NCBI Taxonomy" id="406548"/>
    <lineage>
        <taxon>Bacteria</taxon>
        <taxon>Pseudomonadati</taxon>
        <taxon>Planctomycetota</taxon>
        <taxon>Planctomycetia</taxon>
        <taxon>Isosphaerales</taxon>
        <taxon>Isosphaeraceae</taxon>
        <taxon>Aquisphaera</taxon>
    </lineage>
</organism>
<evidence type="ECO:0000256" key="2">
    <source>
        <dbReference type="ARBA" id="ARBA00008072"/>
    </source>
</evidence>
<evidence type="ECO:0000256" key="3">
    <source>
        <dbReference type="ARBA" id="ARBA00022723"/>
    </source>
</evidence>
<dbReference type="InterPro" id="IPR011032">
    <property type="entry name" value="GroES-like_sf"/>
</dbReference>
<dbReference type="SUPFAM" id="SSF51735">
    <property type="entry name" value="NAD(P)-binding Rossmann-fold domains"/>
    <property type="match status" value="1"/>
</dbReference>
<protein>
    <recommendedName>
        <fullName evidence="7">alcohol dehydrogenase (NADP(+))</fullName>
        <ecNumber evidence="7">1.1.1.2</ecNumber>
    </recommendedName>
</protein>
<dbReference type="FunFam" id="3.40.50.720:FF:000022">
    <property type="entry name" value="Cinnamyl alcohol dehydrogenase"/>
    <property type="match status" value="1"/>
</dbReference>
<dbReference type="Proteomes" id="UP000324233">
    <property type="component" value="Chromosome"/>
</dbReference>
<dbReference type="AlphaFoldDB" id="A0A5B9VX16"/>
<dbReference type="OrthoDB" id="9806940at2"/>
<dbReference type="KEGG" id="agv:OJF2_07190"/>
<dbReference type="InterPro" id="IPR029752">
    <property type="entry name" value="D-isomer_DH_CS1"/>
</dbReference>
<evidence type="ECO:0000256" key="7">
    <source>
        <dbReference type="ARBA" id="ARBA00024074"/>
    </source>
</evidence>
<dbReference type="EMBL" id="CP042997">
    <property type="protein sequence ID" value="QEH32250.1"/>
    <property type="molecule type" value="Genomic_DNA"/>
</dbReference>
<keyword evidence="4 8" id="KW-0862">Zinc</keyword>
<proteinExistence type="inferred from homology"/>
<evidence type="ECO:0000256" key="6">
    <source>
        <dbReference type="ARBA" id="ARBA00023002"/>
    </source>
</evidence>
<keyword evidence="3 8" id="KW-0479">Metal-binding</keyword>
<sequence>MSIVHAWVVPGASQPMVRREVDLGPIGAEEVEVQVEHCGLCHSDLSIWADDWGMSQFPAVLGHEAIGKVVAVGPVAKGVKVGDRVGVGWYAGSCMHCRQCLSGDQHLCAEAQATIVGHRGAFASRVRSHWAWAVPIPEGLPAAEAGPLLCGGITVFSPLAMHARPTDRVGIVGLGGLGHMAVKFAAAYGCDVTAFTSSEHKFDEARGFGARHVVASRDSAAIGKLARSLDMLIVTVNVPLDWNALLGTLAPNGRMHVVGVVPEPIPVPAMSLIGPQASVSGSPTGSPVGIETMLEFAARHGVAPTTEHMPMSQINDAFARLQAGKARYRIVLDADF</sequence>
<dbReference type="Pfam" id="PF00107">
    <property type="entry name" value="ADH_zinc_N"/>
    <property type="match status" value="1"/>
</dbReference>
<dbReference type="PROSITE" id="PS00065">
    <property type="entry name" value="D_2_HYDROXYACID_DH_1"/>
    <property type="match status" value="1"/>
</dbReference>
<reference evidence="10 11" key="1">
    <citation type="submission" date="2019-08" db="EMBL/GenBank/DDBJ databases">
        <title>Deep-cultivation of Planctomycetes and their phenomic and genomic characterization uncovers novel biology.</title>
        <authorList>
            <person name="Wiegand S."/>
            <person name="Jogler M."/>
            <person name="Boedeker C."/>
            <person name="Pinto D."/>
            <person name="Vollmers J."/>
            <person name="Rivas-Marin E."/>
            <person name="Kohn T."/>
            <person name="Peeters S.H."/>
            <person name="Heuer A."/>
            <person name="Rast P."/>
            <person name="Oberbeckmann S."/>
            <person name="Bunk B."/>
            <person name="Jeske O."/>
            <person name="Meyerdierks A."/>
            <person name="Storesund J.E."/>
            <person name="Kallscheuer N."/>
            <person name="Luecker S."/>
            <person name="Lage O.M."/>
            <person name="Pohl T."/>
            <person name="Merkel B.J."/>
            <person name="Hornburger P."/>
            <person name="Mueller R.-W."/>
            <person name="Bruemmer F."/>
            <person name="Labrenz M."/>
            <person name="Spormann A.M."/>
            <person name="Op den Camp H."/>
            <person name="Overmann J."/>
            <person name="Amann R."/>
            <person name="Jetten M.S.M."/>
            <person name="Mascher T."/>
            <person name="Medema M.H."/>
            <person name="Devos D.P."/>
            <person name="Kaster A.-K."/>
            <person name="Ovreas L."/>
            <person name="Rohde M."/>
            <person name="Galperin M.Y."/>
            <person name="Jogler C."/>
        </authorList>
    </citation>
    <scope>NUCLEOTIDE SEQUENCE [LARGE SCALE GENOMIC DNA]</scope>
    <source>
        <strain evidence="10 11">OJF2</strain>
    </source>
</reference>
<evidence type="ECO:0000313" key="10">
    <source>
        <dbReference type="EMBL" id="QEH32250.1"/>
    </source>
</evidence>
<dbReference type="CDD" id="cd05283">
    <property type="entry name" value="CAD1"/>
    <property type="match status" value="1"/>
</dbReference>
<dbReference type="Gene3D" id="3.90.180.10">
    <property type="entry name" value="Medium-chain alcohol dehydrogenases, catalytic domain"/>
    <property type="match status" value="1"/>
</dbReference>
<dbReference type="GO" id="GO:0008270">
    <property type="term" value="F:zinc ion binding"/>
    <property type="evidence" value="ECO:0007669"/>
    <property type="project" value="InterPro"/>
</dbReference>
<dbReference type="SMART" id="SM00829">
    <property type="entry name" value="PKS_ER"/>
    <property type="match status" value="1"/>
</dbReference>
<keyword evidence="6 10" id="KW-0560">Oxidoreductase</keyword>
<dbReference type="Pfam" id="PF08240">
    <property type="entry name" value="ADH_N"/>
    <property type="match status" value="1"/>
</dbReference>
<dbReference type="Gene3D" id="3.40.50.720">
    <property type="entry name" value="NAD(P)-binding Rossmann-like Domain"/>
    <property type="match status" value="1"/>
</dbReference>
<gene>
    <name evidence="10" type="primary">ahr</name>
    <name evidence="10" type="ORF">OJF2_07190</name>
</gene>
<dbReference type="InterPro" id="IPR047109">
    <property type="entry name" value="CAD-like"/>
</dbReference>
<evidence type="ECO:0000256" key="8">
    <source>
        <dbReference type="RuleBase" id="RU361277"/>
    </source>
</evidence>
<keyword evidence="5" id="KW-0521">NADP</keyword>
<dbReference type="FunFam" id="3.90.180.10:FF:000018">
    <property type="entry name" value="NAD(P)-dependent alcohol dehydrogenase"/>
    <property type="match status" value="1"/>
</dbReference>
<accession>A0A5B9VX16</accession>
<keyword evidence="11" id="KW-1185">Reference proteome</keyword>
<dbReference type="InterPro" id="IPR020843">
    <property type="entry name" value="ER"/>
</dbReference>
<dbReference type="InterPro" id="IPR013149">
    <property type="entry name" value="ADH-like_C"/>
</dbReference>
<evidence type="ECO:0000256" key="4">
    <source>
        <dbReference type="ARBA" id="ARBA00022833"/>
    </source>
</evidence>
<dbReference type="SUPFAM" id="SSF50129">
    <property type="entry name" value="GroES-like"/>
    <property type="match status" value="1"/>
</dbReference>
<dbReference type="EC" id="1.1.1.2" evidence="7"/>
<evidence type="ECO:0000256" key="1">
    <source>
        <dbReference type="ARBA" id="ARBA00001947"/>
    </source>
</evidence>
<dbReference type="RefSeq" id="WP_148591295.1">
    <property type="nucleotide sequence ID" value="NZ_CP042997.1"/>
</dbReference>
<evidence type="ECO:0000259" key="9">
    <source>
        <dbReference type="SMART" id="SM00829"/>
    </source>
</evidence>
<dbReference type="PANTHER" id="PTHR42683">
    <property type="entry name" value="ALDEHYDE REDUCTASE"/>
    <property type="match status" value="1"/>
</dbReference>
<evidence type="ECO:0000313" key="11">
    <source>
        <dbReference type="Proteomes" id="UP000324233"/>
    </source>
</evidence>
<dbReference type="InterPro" id="IPR013154">
    <property type="entry name" value="ADH-like_N"/>
</dbReference>
<dbReference type="PROSITE" id="PS00059">
    <property type="entry name" value="ADH_ZINC"/>
    <property type="match status" value="1"/>
</dbReference>
<dbReference type="GO" id="GO:0008106">
    <property type="term" value="F:alcohol dehydrogenase (NADP+) activity"/>
    <property type="evidence" value="ECO:0007669"/>
    <property type="project" value="UniProtKB-EC"/>
</dbReference>
<dbReference type="InterPro" id="IPR002328">
    <property type="entry name" value="ADH_Zn_CS"/>
</dbReference>
<feature type="domain" description="Enoyl reductase (ER)" evidence="9">
    <location>
        <begin position="11"/>
        <end position="332"/>
    </location>
</feature>
<dbReference type="InterPro" id="IPR036291">
    <property type="entry name" value="NAD(P)-bd_dom_sf"/>
</dbReference>
<comment type="similarity">
    <text evidence="2 8">Belongs to the zinc-containing alcohol dehydrogenase family.</text>
</comment>
<evidence type="ECO:0000256" key="5">
    <source>
        <dbReference type="ARBA" id="ARBA00022857"/>
    </source>
</evidence>
<comment type="cofactor">
    <cofactor evidence="1 8">
        <name>Zn(2+)</name>
        <dbReference type="ChEBI" id="CHEBI:29105"/>
    </cofactor>
</comment>